<dbReference type="PROSITE" id="PS01360">
    <property type="entry name" value="ZF_MYND_1"/>
    <property type="match status" value="1"/>
</dbReference>
<reference evidence="6" key="1">
    <citation type="submission" date="2023-03" db="EMBL/GenBank/DDBJ databases">
        <title>Massive genome expansion in bonnet fungi (Mycena s.s.) driven by repeated elements and novel gene families across ecological guilds.</title>
        <authorList>
            <consortium name="Lawrence Berkeley National Laboratory"/>
            <person name="Harder C.B."/>
            <person name="Miyauchi S."/>
            <person name="Viragh M."/>
            <person name="Kuo A."/>
            <person name="Thoen E."/>
            <person name="Andreopoulos B."/>
            <person name="Lu D."/>
            <person name="Skrede I."/>
            <person name="Drula E."/>
            <person name="Henrissat B."/>
            <person name="Morin E."/>
            <person name="Kohler A."/>
            <person name="Barry K."/>
            <person name="LaButti K."/>
            <person name="Morin E."/>
            <person name="Salamov A."/>
            <person name="Lipzen A."/>
            <person name="Mereny Z."/>
            <person name="Hegedus B."/>
            <person name="Baldrian P."/>
            <person name="Stursova M."/>
            <person name="Weitz H."/>
            <person name="Taylor A."/>
            <person name="Grigoriev I.V."/>
            <person name="Nagy L.G."/>
            <person name="Martin F."/>
            <person name="Kauserud H."/>
        </authorList>
    </citation>
    <scope>NUCLEOTIDE SEQUENCE</scope>
    <source>
        <strain evidence="6">CBHHK002</strain>
    </source>
</reference>
<evidence type="ECO:0000256" key="4">
    <source>
        <dbReference type="PROSITE-ProRule" id="PRU00134"/>
    </source>
</evidence>
<dbReference type="SUPFAM" id="SSF144232">
    <property type="entry name" value="HIT/MYND zinc finger-like"/>
    <property type="match status" value="1"/>
</dbReference>
<evidence type="ECO:0000313" key="6">
    <source>
        <dbReference type="EMBL" id="KAJ7364516.1"/>
    </source>
</evidence>
<name>A0AAD7API4_9AGAR</name>
<dbReference type="GO" id="GO:0008270">
    <property type="term" value="F:zinc ion binding"/>
    <property type="evidence" value="ECO:0007669"/>
    <property type="project" value="UniProtKB-KW"/>
</dbReference>
<organism evidence="6 7">
    <name type="scientific">Mycena albidolilacea</name>
    <dbReference type="NCBI Taxonomy" id="1033008"/>
    <lineage>
        <taxon>Eukaryota</taxon>
        <taxon>Fungi</taxon>
        <taxon>Dikarya</taxon>
        <taxon>Basidiomycota</taxon>
        <taxon>Agaricomycotina</taxon>
        <taxon>Agaricomycetes</taxon>
        <taxon>Agaricomycetidae</taxon>
        <taxon>Agaricales</taxon>
        <taxon>Marasmiineae</taxon>
        <taxon>Mycenaceae</taxon>
        <taxon>Mycena</taxon>
    </lineage>
</organism>
<dbReference type="InterPro" id="IPR002893">
    <property type="entry name" value="Znf_MYND"/>
</dbReference>
<comment type="caution">
    <text evidence="6">The sequence shown here is derived from an EMBL/GenBank/DDBJ whole genome shotgun (WGS) entry which is preliminary data.</text>
</comment>
<dbReference type="Gene3D" id="6.10.140.2220">
    <property type="match status" value="1"/>
</dbReference>
<dbReference type="PROSITE" id="PS50865">
    <property type="entry name" value="ZF_MYND_2"/>
    <property type="match status" value="1"/>
</dbReference>
<dbReference type="AlphaFoldDB" id="A0AAD7API4"/>
<dbReference type="Proteomes" id="UP001218218">
    <property type="component" value="Unassembled WGS sequence"/>
</dbReference>
<feature type="domain" description="MYND-type" evidence="5">
    <location>
        <begin position="100"/>
        <end position="140"/>
    </location>
</feature>
<dbReference type="EMBL" id="JARIHO010000003">
    <property type="protein sequence ID" value="KAJ7364516.1"/>
    <property type="molecule type" value="Genomic_DNA"/>
</dbReference>
<protein>
    <recommendedName>
        <fullName evidence="5">MYND-type domain-containing protein</fullName>
    </recommendedName>
</protein>
<keyword evidence="3" id="KW-0862">Zinc</keyword>
<proteinExistence type="predicted"/>
<keyword evidence="7" id="KW-1185">Reference proteome</keyword>
<evidence type="ECO:0000256" key="1">
    <source>
        <dbReference type="ARBA" id="ARBA00022723"/>
    </source>
</evidence>
<evidence type="ECO:0000313" key="7">
    <source>
        <dbReference type="Proteomes" id="UP001218218"/>
    </source>
</evidence>
<keyword evidence="1" id="KW-0479">Metal-binding</keyword>
<accession>A0AAD7API4</accession>
<evidence type="ECO:0000259" key="5">
    <source>
        <dbReference type="PROSITE" id="PS50865"/>
    </source>
</evidence>
<evidence type="ECO:0000256" key="2">
    <source>
        <dbReference type="ARBA" id="ARBA00022771"/>
    </source>
</evidence>
<evidence type="ECO:0000256" key="3">
    <source>
        <dbReference type="ARBA" id="ARBA00022833"/>
    </source>
</evidence>
<gene>
    <name evidence="6" type="ORF">DFH08DRAFT_1073200</name>
</gene>
<keyword evidence="2 4" id="KW-0863">Zinc-finger</keyword>
<dbReference type="Pfam" id="PF01753">
    <property type="entry name" value="zf-MYND"/>
    <property type="match status" value="1"/>
</dbReference>
<sequence length="315" mass="35204">MAARGLDYNMHSIVDLSTILVLDPKNADARSNLLSGLQVHINSKLRAISTGDSLKVDDPPAYGTHLTAPRPAVYILPDVLPIEMSHAVPSTKPENVELACSGCLVMKPRKKVKRCEKCRTSVYCDARCQRKDWPKHKAVCQVFADHGVLIELSTKLNRHIHMRELMRAYAIVALGLLGDTPFPSRAVVVFHLEMFSSTSNARRLGIRRIQVLPLLALGDVVIGRYESTCREMMEDNPGLIPLCCMICPNIGQAKDNYASYDVAAVFPHELQRMKQPGFVEQFYQAFLLPHTAMSFSRAIEDEIEGDTHNFYGLRA</sequence>